<proteinExistence type="inferred from homology"/>
<name>A0A5C8PB63_9HYPH</name>
<evidence type="ECO:0000256" key="2">
    <source>
        <dbReference type="ARBA" id="ARBA00022729"/>
    </source>
</evidence>
<dbReference type="SUPFAM" id="SSF53822">
    <property type="entry name" value="Periplasmic binding protein-like I"/>
    <property type="match status" value="1"/>
</dbReference>
<keyword evidence="3" id="KW-0813">Transport</keyword>
<dbReference type="Proteomes" id="UP000321638">
    <property type="component" value="Unassembled WGS sequence"/>
</dbReference>
<dbReference type="RefSeq" id="WP_147851019.1">
    <property type="nucleotide sequence ID" value="NZ_VDUZ01000049.1"/>
</dbReference>
<dbReference type="PANTHER" id="PTHR30483">
    <property type="entry name" value="LEUCINE-SPECIFIC-BINDING PROTEIN"/>
    <property type="match status" value="1"/>
</dbReference>
<evidence type="ECO:0000259" key="5">
    <source>
        <dbReference type="Pfam" id="PF13458"/>
    </source>
</evidence>
<keyword evidence="7" id="KW-1185">Reference proteome</keyword>
<evidence type="ECO:0000313" key="7">
    <source>
        <dbReference type="Proteomes" id="UP000321638"/>
    </source>
</evidence>
<evidence type="ECO:0000313" key="6">
    <source>
        <dbReference type="EMBL" id="TXL71038.1"/>
    </source>
</evidence>
<dbReference type="GO" id="GO:0006865">
    <property type="term" value="P:amino acid transport"/>
    <property type="evidence" value="ECO:0007669"/>
    <property type="project" value="UniProtKB-KW"/>
</dbReference>
<dbReference type="Pfam" id="PF13458">
    <property type="entry name" value="Peripla_BP_6"/>
    <property type="match status" value="1"/>
</dbReference>
<evidence type="ECO:0000256" key="1">
    <source>
        <dbReference type="ARBA" id="ARBA00010062"/>
    </source>
</evidence>
<dbReference type="Gene3D" id="3.40.50.2300">
    <property type="match status" value="2"/>
</dbReference>
<protein>
    <submittedName>
        <fullName evidence="6">Amino acid ABC transporter substrate-binding protein</fullName>
    </submittedName>
</protein>
<gene>
    <name evidence="6" type="ORF">FHP25_31695</name>
</gene>
<dbReference type="PROSITE" id="PS51318">
    <property type="entry name" value="TAT"/>
    <property type="match status" value="1"/>
</dbReference>
<organism evidence="6 7">
    <name type="scientific">Vineibacter terrae</name>
    <dbReference type="NCBI Taxonomy" id="2586908"/>
    <lineage>
        <taxon>Bacteria</taxon>
        <taxon>Pseudomonadati</taxon>
        <taxon>Pseudomonadota</taxon>
        <taxon>Alphaproteobacteria</taxon>
        <taxon>Hyphomicrobiales</taxon>
        <taxon>Vineibacter</taxon>
    </lineage>
</organism>
<dbReference type="InterPro" id="IPR051010">
    <property type="entry name" value="BCAA_transport"/>
</dbReference>
<dbReference type="AlphaFoldDB" id="A0A5C8PB63"/>
<evidence type="ECO:0000256" key="3">
    <source>
        <dbReference type="ARBA" id="ARBA00022970"/>
    </source>
</evidence>
<comment type="caution">
    <text evidence="6">The sequence shown here is derived from an EMBL/GenBank/DDBJ whole genome shotgun (WGS) entry which is preliminary data.</text>
</comment>
<sequence>MTARFSRLTRRTALAAGAMTLAMPAVVRAQGEPIRLATLTPLTGAGGPYGPVMAKAAAAVVEEVNKAGGVLGRRVQLVSEDDQTNPEAGVRAARKLIDVDKVAAIMGTWASSVTTAVAPLCWESKTMLCTVSGADSITQLPHQGYLIRTQPNSTLQVRRLGEYILSLGARRVFQMIPQTPFTQSSITLLEAALKKGGGDQGSLIYDDKKPTYRSEVDQALRYNPDLIFAAGYTPDTVVLLKDLFRAGFKGKIIGFAYSINQKLIDQIGQADVVEGVYTFAPSPAADATAYERVKKVVGTDSPDPYTCQVYDHVNLVLMAIAAAKEASGTAIRDTVRKVSQGGGKTIDNAVDGIKAITAGEKVDYVGASGPCDFDEKGDIIDCKFRYEQVKANKLTLLKIA</sequence>
<dbReference type="PANTHER" id="PTHR30483:SF6">
    <property type="entry name" value="PERIPLASMIC BINDING PROTEIN OF ABC TRANSPORTER FOR NATURAL AMINO ACIDS"/>
    <property type="match status" value="1"/>
</dbReference>
<dbReference type="InterPro" id="IPR006311">
    <property type="entry name" value="TAT_signal"/>
</dbReference>
<keyword evidence="3" id="KW-0029">Amino-acid transport</keyword>
<feature type="domain" description="Leucine-binding protein" evidence="5">
    <location>
        <begin position="33"/>
        <end position="339"/>
    </location>
</feature>
<dbReference type="InterPro" id="IPR028081">
    <property type="entry name" value="Leu-bd"/>
</dbReference>
<dbReference type="OrthoDB" id="7374472at2"/>
<feature type="signal peptide" evidence="4">
    <location>
        <begin position="1"/>
        <end position="29"/>
    </location>
</feature>
<dbReference type="EMBL" id="VDUZ01000049">
    <property type="protein sequence ID" value="TXL71038.1"/>
    <property type="molecule type" value="Genomic_DNA"/>
</dbReference>
<accession>A0A5C8PB63</accession>
<evidence type="ECO:0000256" key="4">
    <source>
        <dbReference type="SAM" id="SignalP"/>
    </source>
</evidence>
<comment type="similarity">
    <text evidence="1">Belongs to the leucine-binding protein family.</text>
</comment>
<keyword evidence="2 4" id="KW-0732">Signal</keyword>
<reference evidence="6 7" key="1">
    <citation type="submission" date="2019-06" db="EMBL/GenBank/DDBJ databases">
        <title>New taxonomy in bacterial strain CC-CFT640, isolated from vineyard.</title>
        <authorList>
            <person name="Lin S.-Y."/>
            <person name="Tsai C.-F."/>
            <person name="Young C.-C."/>
        </authorList>
    </citation>
    <scope>NUCLEOTIDE SEQUENCE [LARGE SCALE GENOMIC DNA]</scope>
    <source>
        <strain evidence="6 7">CC-CFT640</strain>
    </source>
</reference>
<dbReference type="InterPro" id="IPR028082">
    <property type="entry name" value="Peripla_BP_I"/>
</dbReference>
<feature type="chain" id="PRO_5022826261" evidence="4">
    <location>
        <begin position="30"/>
        <end position="400"/>
    </location>
</feature>